<feature type="domain" description="LamG-like jellyroll fold" evidence="4">
    <location>
        <begin position="512"/>
        <end position="646"/>
    </location>
</feature>
<protein>
    <submittedName>
        <fullName evidence="5">LamG domain-containing protein</fullName>
    </submittedName>
</protein>
<reference evidence="5 6" key="1">
    <citation type="submission" date="2020-04" db="EMBL/GenBank/DDBJ databases">
        <title>Flammeovirga sp. SR4, a novel species isolated from seawater.</title>
        <authorList>
            <person name="Wang X."/>
        </authorList>
    </citation>
    <scope>NUCLEOTIDE SEQUENCE [LARGE SCALE GENOMIC DNA]</scope>
    <source>
        <strain evidence="5 6">ATCC 23126</strain>
    </source>
</reference>
<keyword evidence="1 3" id="KW-0732">Signal</keyword>
<dbReference type="Proteomes" id="UP000576082">
    <property type="component" value="Unassembled WGS sequence"/>
</dbReference>
<name>A0A7X9XBB8_9BACT</name>
<comment type="caution">
    <text evidence="5">The sequence shown here is derived from an EMBL/GenBank/DDBJ whole genome shotgun (WGS) entry which is preliminary data.</text>
</comment>
<dbReference type="Pfam" id="PF13385">
    <property type="entry name" value="Laminin_G_3"/>
    <property type="match status" value="1"/>
</dbReference>
<dbReference type="Gene3D" id="2.60.120.200">
    <property type="match status" value="1"/>
</dbReference>
<evidence type="ECO:0000256" key="2">
    <source>
        <dbReference type="ARBA" id="ARBA00023157"/>
    </source>
</evidence>
<dbReference type="SMART" id="SM00560">
    <property type="entry name" value="LamGL"/>
    <property type="match status" value="1"/>
</dbReference>
<dbReference type="InterPro" id="IPR013320">
    <property type="entry name" value="ConA-like_dom_sf"/>
</dbReference>
<dbReference type="PROSITE" id="PS51257">
    <property type="entry name" value="PROKAR_LIPOPROTEIN"/>
    <property type="match status" value="1"/>
</dbReference>
<dbReference type="EMBL" id="JABANE010000067">
    <property type="protein sequence ID" value="NME70572.1"/>
    <property type="molecule type" value="Genomic_DNA"/>
</dbReference>
<evidence type="ECO:0000313" key="5">
    <source>
        <dbReference type="EMBL" id="NME70572.1"/>
    </source>
</evidence>
<dbReference type="PANTHER" id="PTHR47635:SF2">
    <property type="entry name" value="LAMG-LIKE JELLYROLL FOLD DOMAIN-CONTAINING PROTEIN"/>
    <property type="match status" value="1"/>
</dbReference>
<feature type="chain" id="PRO_5030664010" evidence="3">
    <location>
        <begin position="23"/>
        <end position="657"/>
    </location>
</feature>
<dbReference type="GO" id="GO:0004553">
    <property type="term" value="F:hydrolase activity, hydrolyzing O-glycosyl compounds"/>
    <property type="evidence" value="ECO:0007669"/>
    <property type="project" value="UniProtKB-ARBA"/>
</dbReference>
<proteinExistence type="predicted"/>
<keyword evidence="6" id="KW-1185">Reference proteome</keyword>
<evidence type="ECO:0000313" key="6">
    <source>
        <dbReference type="Proteomes" id="UP000576082"/>
    </source>
</evidence>
<dbReference type="GO" id="GO:0005975">
    <property type="term" value="P:carbohydrate metabolic process"/>
    <property type="evidence" value="ECO:0007669"/>
    <property type="project" value="UniProtKB-ARBA"/>
</dbReference>
<dbReference type="AlphaFoldDB" id="A0A7X9XBB8"/>
<dbReference type="InterPro" id="IPR006558">
    <property type="entry name" value="LamG-like"/>
</dbReference>
<sequence length="657" mass="74520">MTFNLKQLFTIALLLFIFSCTSDQEEDVDSIQSSTKMSISDTEIYTLEMVEISISDDVELQDIYSGTFGGNEIALAKVDESTLSFLVPHLESSTYLLECDFGTLQVPVIRSEIETSKDDIIKYFEELLDSYSMSINSEGTLLSSSYLSKYYNSISEEEKEEVALYLQSNKLFFESLISLQLNDESSTRILNDDFLPKEIEDKFRRIVANYGKLRSNISKVVSNFKTIFSGPIGAVFTIIQLTTLVDRANQIAKDMSDIYTKSIDSFYNTFDIKLDNETYNANRYLSGLTLSFIIEEEKSITIYKKYRPIQQSDRYSSNEVLSSYFVFYDEYITIIENLNSKIYNVNKDLQINIPVIHIEKIPEEAEVTQVEITESDYNNYTFSTDNVNLSVSSQFKGTGKVGLTISKIDNVNMSINEGLDFNIKINLKDIFEYSIESKVFDISECSVLPINTIAFWSFNGNTSDITGNGYNGIISNASLTTDRNSRPNNAYLFGANKYIEISNGNNMNSFENSISISCWIKPDDSQGLNTILSKWPVAQETDHFGIWLSNMKPVLAIGHPSISVGGVTFNYTLKSDEWYFLTFTWINGIHKLYVNGELKEEINHQEYTKISTSSDGDLFIGNDGENRFFHGVIDGVGIYNSVLSNSEIQELYNCSDY</sequence>
<organism evidence="5 6">
    <name type="scientific">Flammeovirga aprica JL-4</name>
    <dbReference type="NCBI Taxonomy" id="694437"/>
    <lineage>
        <taxon>Bacteria</taxon>
        <taxon>Pseudomonadati</taxon>
        <taxon>Bacteroidota</taxon>
        <taxon>Cytophagia</taxon>
        <taxon>Cytophagales</taxon>
        <taxon>Flammeovirgaceae</taxon>
        <taxon>Flammeovirga</taxon>
    </lineage>
</organism>
<feature type="signal peptide" evidence="3">
    <location>
        <begin position="1"/>
        <end position="22"/>
    </location>
</feature>
<dbReference type="PANTHER" id="PTHR47635">
    <property type="entry name" value="CUB DOMAIN-CONTAINING PROTEIN"/>
    <property type="match status" value="1"/>
</dbReference>
<gene>
    <name evidence="5" type="ORF">HHU12_21530</name>
</gene>
<evidence type="ECO:0000259" key="4">
    <source>
        <dbReference type="SMART" id="SM00560"/>
    </source>
</evidence>
<evidence type="ECO:0000256" key="1">
    <source>
        <dbReference type="ARBA" id="ARBA00022729"/>
    </source>
</evidence>
<evidence type="ECO:0000256" key="3">
    <source>
        <dbReference type="SAM" id="SignalP"/>
    </source>
</evidence>
<accession>A0A7X9XBB8</accession>
<dbReference type="RefSeq" id="WP_169658805.1">
    <property type="nucleotide sequence ID" value="NZ_JABANE010000067.1"/>
</dbReference>
<dbReference type="SUPFAM" id="SSF49899">
    <property type="entry name" value="Concanavalin A-like lectins/glucanases"/>
    <property type="match status" value="1"/>
</dbReference>
<keyword evidence="2" id="KW-1015">Disulfide bond</keyword>